<keyword evidence="3" id="KW-0378">Hydrolase</keyword>
<evidence type="ECO:0000313" key="3">
    <source>
        <dbReference type="EMBL" id="CAA9536369.1"/>
    </source>
</evidence>
<sequence>MSRASARARSVRRRRLVALLLALGALVAVIGTLMPTVDKAVKEVTLPLRHEDIIRQQSADKGVDASLIAAVIYAESRFDANAESSAGALGLMQITPDTAREIARKSGGVAFEQGDLATPQINISYGSYYLKWLLENYGGNETLAVAAYNAGTGNVDKWIARDPGMKPSEIPFPETRAYVDRVFKARQSYRTEYRRELGL</sequence>
<dbReference type="AlphaFoldDB" id="A0A6J4TZU0"/>
<reference evidence="3" key="1">
    <citation type="submission" date="2020-02" db="EMBL/GenBank/DDBJ databases">
        <authorList>
            <person name="Meier V. D."/>
        </authorList>
    </citation>
    <scope>NUCLEOTIDE SEQUENCE</scope>
    <source>
        <strain evidence="3">AVDCRST_MAG85</strain>
    </source>
</reference>
<dbReference type="GO" id="GO:0000270">
    <property type="term" value="P:peptidoglycan metabolic process"/>
    <property type="evidence" value="ECO:0007669"/>
    <property type="project" value="InterPro"/>
</dbReference>
<dbReference type="PANTHER" id="PTHR37423">
    <property type="entry name" value="SOLUBLE LYTIC MUREIN TRANSGLYCOSYLASE-RELATED"/>
    <property type="match status" value="1"/>
</dbReference>
<dbReference type="CDD" id="cd16896">
    <property type="entry name" value="LT_Slt70-like"/>
    <property type="match status" value="1"/>
</dbReference>
<proteinExistence type="inferred from homology"/>
<name>A0A6J4TZU0_9ACTN</name>
<feature type="domain" description="Transglycosylase SLT" evidence="2">
    <location>
        <begin position="53"/>
        <end position="164"/>
    </location>
</feature>
<accession>A0A6J4TZU0</accession>
<dbReference type="InterPro" id="IPR008258">
    <property type="entry name" value="Transglycosylase_SLT_dom_1"/>
</dbReference>
<protein>
    <submittedName>
        <fullName evidence="3">GH23</fullName>
        <ecNumber evidence="3">3.2.1.-</ecNumber>
    </submittedName>
</protein>
<dbReference type="EMBL" id="CADCVT010000472">
    <property type="protein sequence ID" value="CAA9536369.1"/>
    <property type="molecule type" value="Genomic_DNA"/>
</dbReference>
<dbReference type="GO" id="GO:0008933">
    <property type="term" value="F:peptidoglycan lytic transglycosylase activity"/>
    <property type="evidence" value="ECO:0007669"/>
    <property type="project" value="InterPro"/>
</dbReference>
<evidence type="ECO:0000256" key="1">
    <source>
        <dbReference type="ARBA" id="ARBA00007734"/>
    </source>
</evidence>
<dbReference type="InterPro" id="IPR023346">
    <property type="entry name" value="Lysozyme-like_dom_sf"/>
</dbReference>
<dbReference type="PROSITE" id="PS00922">
    <property type="entry name" value="TRANSGLYCOSYLASE"/>
    <property type="match status" value="1"/>
</dbReference>
<dbReference type="GO" id="GO:0016020">
    <property type="term" value="C:membrane"/>
    <property type="evidence" value="ECO:0007669"/>
    <property type="project" value="InterPro"/>
</dbReference>
<comment type="similarity">
    <text evidence="1">Belongs to the transglycosylase Slt family.</text>
</comment>
<dbReference type="Gene3D" id="1.10.530.10">
    <property type="match status" value="1"/>
</dbReference>
<dbReference type="Pfam" id="PF01464">
    <property type="entry name" value="SLT"/>
    <property type="match status" value="1"/>
</dbReference>
<dbReference type="PANTHER" id="PTHR37423:SF2">
    <property type="entry name" value="MEMBRANE-BOUND LYTIC MUREIN TRANSGLYCOSYLASE C"/>
    <property type="match status" value="1"/>
</dbReference>
<gene>
    <name evidence="3" type="ORF">AVDCRST_MAG85-4157</name>
</gene>
<dbReference type="SUPFAM" id="SSF53955">
    <property type="entry name" value="Lysozyme-like"/>
    <property type="match status" value="1"/>
</dbReference>
<organism evidence="3">
    <name type="scientific">uncultured Solirubrobacteraceae bacterium</name>
    <dbReference type="NCBI Taxonomy" id="1162706"/>
    <lineage>
        <taxon>Bacteria</taxon>
        <taxon>Bacillati</taxon>
        <taxon>Actinomycetota</taxon>
        <taxon>Thermoleophilia</taxon>
        <taxon>Solirubrobacterales</taxon>
        <taxon>Solirubrobacteraceae</taxon>
        <taxon>environmental samples</taxon>
    </lineage>
</organism>
<evidence type="ECO:0000259" key="2">
    <source>
        <dbReference type="Pfam" id="PF01464"/>
    </source>
</evidence>
<dbReference type="GO" id="GO:0016798">
    <property type="term" value="F:hydrolase activity, acting on glycosyl bonds"/>
    <property type="evidence" value="ECO:0007669"/>
    <property type="project" value="UniProtKB-KW"/>
</dbReference>
<keyword evidence="3" id="KW-0326">Glycosidase</keyword>
<dbReference type="InterPro" id="IPR000189">
    <property type="entry name" value="Transglyc_AS"/>
</dbReference>
<dbReference type="EC" id="3.2.1.-" evidence="3"/>